<name>A0A839RHT5_9ACTN</name>
<dbReference type="CDD" id="cd01146">
    <property type="entry name" value="FhuD"/>
    <property type="match status" value="1"/>
</dbReference>
<dbReference type="AlphaFoldDB" id="A0A839RHT5"/>
<evidence type="ECO:0000256" key="1">
    <source>
        <dbReference type="ARBA" id="ARBA00004196"/>
    </source>
</evidence>
<dbReference type="PROSITE" id="PS50983">
    <property type="entry name" value="FE_B12_PBP"/>
    <property type="match status" value="1"/>
</dbReference>
<dbReference type="GO" id="GO:1901678">
    <property type="term" value="P:iron coordination entity transport"/>
    <property type="evidence" value="ECO:0007669"/>
    <property type="project" value="UniProtKB-ARBA"/>
</dbReference>
<dbReference type="InterPro" id="IPR002491">
    <property type="entry name" value="ABC_transptr_periplasmic_BD"/>
</dbReference>
<keyword evidence="4" id="KW-0732">Signal</keyword>
<comment type="caution">
    <text evidence="6">The sequence shown here is derived from an EMBL/GenBank/DDBJ whole genome shotgun (WGS) entry which is preliminary data.</text>
</comment>
<protein>
    <submittedName>
        <fullName evidence="6">Iron complex transport system substrate-binding protein</fullName>
    </submittedName>
</protein>
<dbReference type="PANTHER" id="PTHR30532:SF25">
    <property type="entry name" value="IRON(III) DICITRATE-BINDING PERIPLASMIC PROTEIN"/>
    <property type="match status" value="1"/>
</dbReference>
<comment type="subcellular location">
    <subcellularLocation>
        <location evidence="1">Cell envelope</location>
    </subcellularLocation>
</comment>
<dbReference type="Gene3D" id="3.40.50.1980">
    <property type="entry name" value="Nitrogenase molybdenum iron protein domain"/>
    <property type="match status" value="2"/>
</dbReference>
<sequence>MTCGFASRSDIAHEDGSRRDPVAGVLTHARSRSGVPWKDRNFETKVRLPKVFHDLVDRFATPNHPFEIGIHVTSHLLSRSRSCRAAIGALAATALLAGCGTSPESAPTGQSSDGPFPRTVEHYMGETEISAEPLRIAGLDSSYADAVLLLESELVAYTDYRQPGLPDYLGDDREKFGTTAESIGDLSSPSVEKLAALDPDLIVSAAVRHEDLYDQFSAIAPTVFSQTTGPTWKENIRLLAEALGKEDVADEKIREYEERARRIGEAINEKHGAPVVSIVRFAGEPTARLYRSTSFSGIVLEDAGLARPASQLEDPDDPTNIMNSISPENLHLAEADVIIVSTWNPGTDSEADEVREAAAQFINNPLWETLNGRKVDVRDDIWMTPVSIQGAHAILDNLAEMFDVDPQNP</sequence>
<organism evidence="6 7">
    <name type="scientific">Hoyosella altamirensis</name>
    <dbReference type="NCBI Taxonomy" id="616997"/>
    <lineage>
        <taxon>Bacteria</taxon>
        <taxon>Bacillati</taxon>
        <taxon>Actinomycetota</taxon>
        <taxon>Actinomycetes</taxon>
        <taxon>Mycobacteriales</taxon>
        <taxon>Hoyosellaceae</taxon>
        <taxon>Hoyosella</taxon>
    </lineage>
</organism>
<keyword evidence="7" id="KW-1185">Reference proteome</keyword>
<feature type="domain" description="Fe/B12 periplasmic-binding" evidence="5">
    <location>
        <begin position="135"/>
        <end position="406"/>
    </location>
</feature>
<dbReference type="Pfam" id="PF01497">
    <property type="entry name" value="Peripla_BP_2"/>
    <property type="match status" value="1"/>
</dbReference>
<comment type="similarity">
    <text evidence="2">Belongs to the bacterial solute-binding protein 8 family.</text>
</comment>
<dbReference type="Proteomes" id="UP000567922">
    <property type="component" value="Unassembled WGS sequence"/>
</dbReference>
<dbReference type="EMBL" id="JACHWS010000001">
    <property type="protein sequence ID" value="MBB3035798.1"/>
    <property type="molecule type" value="Genomic_DNA"/>
</dbReference>
<proteinExistence type="inferred from homology"/>
<reference evidence="6 7" key="1">
    <citation type="submission" date="2020-08" db="EMBL/GenBank/DDBJ databases">
        <title>Sequencing the genomes of 1000 actinobacteria strains.</title>
        <authorList>
            <person name="Klenk H.-P."/>
        </authorList>
    </citation>
    <scope>NUCLEOTIDE SEQUENCE [LARGE SCALE GENOMIC DNA]</scope>
    <source>
        <strain evidence="6 7">DSM 45258</strain>
    </source>
</reference>
<dbReference type="PANTHER" id="PTHR30532">
    <property type="entry name" value="IRON III DICITRATE-BINDING PERIPLASMIC PROTEIN"/>
    <property type="match status" value="1"/>
</dbReference>
<evidence type="ECO:0000259" key="5">
    <source>
        <dbReference type="PROSITE" id="PS50983"/>
    </source>
</evidence>
<keyword evidence="3" id="KW-0813">Transport</keyword>
<dbReference type="GO" id="GO:0030288">
    <property type="term" value="C:outer membrane-bounded periplasmic space"/>
    <property type="evidence" value="ECO:0007669"/>
    <property type="project" value="TreeGrafter"/>
</dbReference>
<accession>A0A839RHT5</accession>
<evidence type="ECO:0000313" key="6">
    <source>
        <dbReference type="EMBL" id="MBB3035798.1"/>
    </source>
</evidence>
<dbReference type="SUPFAM" id="SSF53807">
    <property type="entry name" value="Helical backbone' metal receptor"/>
    <property type="match status" value="1"/>
</dbReference>
<gene>
    <name evidence="6" type="ORF">FHU29_000232</name>
</gene>
<evidence type="ECO:0000256" key="4">
    <source>
        <dbReference type="ARBA" id="ARBA00022729"/>
    </source>
</evidence>
<evidence type="ECO:0000256" key="2">
    <source>
        <dbReference type="ARBA" id="ARBA00008814"/>
    </source>
</evidence>
<evidence type="ECO:0000256" key="3">
    <source>
        <dbReference type="ARBA" id="ARBA00022448"/>
    </source>
</evidence>
<dbReference type="InterPro" id="IPR051313">
    <property type="entry name" value="Bact_iron-sidero_bind"/>
</dbReference>
<evidence type="ECO:0000313" key="7">
    <source>
        <dbReference type="Proteomes" id="UP000567922"/>
    </source>
</evidence>